<protein>
    <recommendedName>
        <fullName evidence="10">G-protein coupled receptors family 1 profile domain-containing protein</fullName>
    </recommendedName>
</protein>
<dbReference type="SUPFAM" id="SSF81321">
    <property type="entry name" value="Family A G protein-coupled receptor-like"/>
    <property type="match status" value="1"/>
</dbReference>
<feature type="transmembrane region" description="Helical" evidence="9">
    <location>
        <begin position="287"/>
        <end position="313"/>
    </location>
</feature>
<feature type="transmembrane region" description="Helical" evidence="9">
    <location>
        <begin position="254"/>
        <end position="275"/>
    </location>
</feature>
<feature type="domain" description="G-protein coupled receptors family 1 profile" evidence="10">
    <location>
        <begin position="50"/>
        <end position="348"/>
    </location>
</feature>
<keyword evidence="2 9" id="KW-0812">Transmembrane</keyword>
<dbReference type="Proteomes" id="UP000770717">
    <property type="component" value="Unassembled WGS sequence"/>
</dbReference>
<evidence type="ECO:0000256" key="4">
    <source>
        <dbReference type="ARBA" id="ARBA00023040"/>
    </source>
</evidence>
<dbReference type="Gene3D" id="1.20.1070.10">
    <property type="entry name" value="Rhodopsin 7-helix transmembrane proteins"/>
    <property type="match status" value="2"/>
</dbReference>
<keyword evidence="12" id="KW-1185">Reference proteome</keyword>
<gene>
    <name evidence="11" type="ORF">GDO78_022531</name>
</gene>
<dbReference type="InterPro" id="IPR000826">
    <property type="entry name" value="Formyl_rcpt-rel"/>
</dbReference>
<keyword evidence="5 9" id="KW-0472">Membrane</keyword>
<dbReference type="OrthoDB" id="9899005at2759"/>
<accession>A0A8J6B4L0</accession>
<evidence type="ECO:0000256" key="2">
    <source>
        <dbReference type="ARBA" id="ARBA00022692"/>
    </source>
</evidence>
<keyword evidence="7" id="KW-0807">Transducer</keyword>
<organism evidence="11 12">
    <name type="scientific">Eleutherodactylus coqui</name>
    <name type="common">Puerto Rican coqui</name>
    <dbReference type="NCBI Taxonomy" id="57060"/>
    <lineage>
        <taxon>Eukaryota</taxon>
        <taxon>Metazoa</taxon>
        <taxon>Chordata</taxon>
        <taxon>Craniata</taxon>
        <taxon>Vertebrata</taxon>
        <taxon>Euteleostomi</taxon>
        <taxon>Amphibia</taxon>
        <taxon>Batrachia</taxon>
        <taxon>Anura</taxon>
        <taxon>Neobatrachia</taxon>
        <taxon>Hyloidea</taxon>
        <taxon>Eleutherodactylidae</taxon>
        <taxon>Eleutherodactylinae</taxon>
        <taxon>Eleutherodactylus</taxon>
        <taxon>Eleutherodactylus</taxon>
    </lineage>
</organism>
<evidence type="ECO:0000256" key="5">
    <source>
        <dbReference type="ARBA" id="ARBA00023136"/>
    </source>
</evidence>
<comment type="similarity">
    <text evidence="8">Belongs to the chemokine-like receptor (CMKLR) family.</text>
</comment>
<dbReference type="PANTHER" id="PTHR24225">
    <property type="entry name" value="CHEMOTACTIC RECEPTOR"/>
    <property type="match status" value="1"/>
</dbReference>
<comment type="subcellular location">
    <subcellularLocation>
        <location evidence="1">Membrane</location>
        <topology evidence="1">Multi-pass membrane protein</topology>
    </subcellularLocation>
</comment>
<dbReference type="AlphaFoldDB" id="A0A8J6B4L0"/>
<feature type="transmembrane region" description="Helical" evidence="9">
    <location>
        <begin position="333"/>
        <end position="351"/>
    </location>
</feature>
<dbReference type="GO" id="GO:0007204">
    <property type="term" value="P:positive regulation of cytosolic calcium ion concentration"/>
    <property type="evidence" value="ECO:0007669"/>
    <property type="project" value="TreeGrafter"/>
</dbReference>
<evidence type="ECO:0000256" key="8">
    <source>
        <dbReference type="ARBA" id="ARBA00025736"/>
    </source>
</evidence>
<feature type="transmembrane region" description="Helical" evidence="9">
    <location>
        <begin position="34"/>
        <end position="57"/>
    </location>
</feature>
<dbReference type="PROSITE" id="PS50262">
    <property type="entry name" value="G_PROTEIN_RECEP_F1_2"/>
    <property type="match status" value="1"/>
</dbReference>
<name>A0A8J6B4L0_ELECQ</name>
<dbReference type="PRINTS" id="PR00237">
    <property type="entry name" value="GPCRRHODOPSN"/>
</dbReference>
<feature type="transmembrane region" description="Helical" evidence="9">
    <location>
        <begin position="107"/>
        <end position="127"/>
    </location>
</feature>
<evidence type="ECO:0000256" key="7">
    <source>
        <dbReference type="ARBA" id="ARBA00023224"/>
    </source>
</evidence>
<dbReference type="InterPro" id="IPR000276">
    <property type="entry name" value="GPCR_Rhodpsn"/>
</dbReference>
<dbReference type="GO" id="GO:0004875">
    <property type="term" value="F:complement receptor activity"/>
    <property type="evidence" value="ECO:0007669"/>
    <property type="project" value="TreeGrafter"/>
</dbReference>
<feature type="transmembrane region" description="Helical" evidence="9">
    <location>
        <begin position="147"/>
        <end position="169"/>
    </location>
</feature>
<dbReference type="GO" id="GO:0007200">
    <property type="term" value="P:phospholipase C-activating G protein-coupled receptor signaling pathway"/>
    <property type="evidence" value="ECO:0007669"/>
    <property type="project" value="TreeGrafter"/>
</dbReference>
<dbReference type="GO" id="GO:0006954">
    <property type="term" value="P:inflammatory response"/>
    <property type="evidence" value="ECO:0007669"/>
    <property type="project" value="TreeGrafter"/>
</dbReference>
<keyword evidence="6" id="KW-0675">Receptor</keyword>
<sequence>MDREILENACYLEWDITNSLEFREFILRFPTIQYSSFVLCIITCIIGLPANIIVILVTGFLMKKNKYKIWFLNLALADFTFLLIQALTAASVMEGKWSYGSSVCKLYHFFTFVNMYAGIYILTALNIDRALSVTKPIWHLKFLSKKFCWSVCAAIWVTSAICNIPTIIYSDVHEIYSEYKLCALSYNQQHKSVESSSDYSLQNQPSQSDSLPVQRELCRNFTNNMEITAEVVTDLAILKEARFSVLHFVGPLSVFGYIIPLCAILFSNIIIAFHVKNLKMVASSRLYRVVILEVMSFFCVRTPYVCACFLYWLYLFTLQYTLMFKVSLFQPPLYFISATNSLLNPVVYVLVGKQVWSELIRFFRKTK</sequence>
<feature type="transmembrane region" description="Helical" evidence="9">
    <location>
        <begin position="69"/>
        <end position="87"/>
    </location>
</feature>
<evidence type="ECO:0000313" key="12">
    <source>
        <dbReference type="Proteomes" id="UP000770717"/>
    </source>
</evidence>
<dbReference type="Pfam" id="PF00001">
    <property type="entry name" value="7tm_1"/>
    <property type="match status" value="1"/>
</dbReference>
<evidence type="ECO:0000313" key="11">
    <source>
        <dbReference type="EMBL" id="KAG9463049.1"/>
    </source>
</evidence>
<evidence type="ECO:0000256" key="3">
    <source>
        <dbReference type="ARBA" id="ARBA00022989"/>
    </source>
</evidence>
<keyword evidence="3 9" id="KW-1133">Transmembrane helix</keyword>
<evidence type="ECO:0000256" key="6">
    <source>
        <dbReference type="ARBA" id="ARBA00023170"/>
    </source>
</evidence>
<dbReference type="EMBL" id="WNTK01008269">
    <property type="protein sequence ID" value="KAG9463049.1"/>
    <property type="molecule type" value="Genomic_DNA"/>
</dbReference>
<proteinExistence type="inferred from homology"/>
<reference evidence="11" key="1">
    <citation type="thesis" date="2020" institute="ProQuest LLC" country="789 East Eisenhower Parkway, Ann Arbor, MI, USA">
        <title>Comparative Genomics and Chromosome Evolution.</title>
        <authorList>
            <person name="Mudd A.B."/>
        </authorList>
    </citation>
    <scope>NUCLEOTIDE SEQUENCE</scope>
    <source>
        <strain evidence="11">HN-11 Male</strain>
        <tissue evidence="11">Kidney and liver</tissue>
    </source>
</reference>
<evidence type="ECO:0000259" key="10">
    <source>
        <dbReference type="PROSITE" id="PS50262"/>
    </source>
</evidence>
<keyword evidence="4" id="KW-0297">G-protein coupled receptor</keyword>
<comment type="caution">
    <text evidence="11">The sequence shown here is derived from an EMBL/GenBank/DDBJ whole genome shotgun (WGS) entry which is preliminary data.</text>
</comment>
<dbReference type="PANTHER" id="PTHR24225:SF76">
    <property type="entry name" value="CHEMOKINE-LIKE RECEPTOR 1"/>
    <property type="match status" value="1"/>
</dbReference>
<dbReference type="InterPro" id="IPR017452">
    <property type="entry name" value="GPCR_Rhodpsn_7TM"/>
</dbReference>
<dbReference type="GO" id="GO:0005886">
    <property type="term" value="C:plasma membrane"/>
    <property type="evidence" value="ECO:0007669"/>
    <property type="project" value="TreeGrafter"/>
</dbReference>
<dbReference type="GO" id="GO:0004930">
    <property type="term" value="F:G protein-coupled receptor activity"/>
    <property type="evidence" value="ECO:0007669"/>
    <property type="project" value="UniProtKB-KW"/>
</dbReference>
<evidence type="ECO:0000256" key="1">
    <source>
        <dbReference type="ARBA" id="ARBA00004141"/>
    </source>
</evidence>
<evidence type="ECO:0000256" key="9">
    <source>
        <dbReference type="SAM" id="Phobius"/>
    </source>
</evidence>